<organism evidence="4 5">
    <name type="scientific">Pisciglobus halotolerans</name>
    <dbReference type="NCBI Taxonomy" id="745365"/>
    <lineage>
        <taxon>Bacteria</taxon>
        <taxon>Bacillati</taxon>
        <taxon>Bacillota</taxon>
        <taxon>Bacilli</taxon>
        <taxon>Lactobacillales</taxon>
        <taxon>Carnobacteriaceae</taxon>
    </lineage>
</organism>
<accession>A0A1I3CZV3</accession>
<dbReference type="PANTHER" id="PTHR30345:SF0">
    <property type="entry name" value="DNA DAMAGE-REPAIR_TOLERATION PROTEIN DRT102"/>
    <property type="match status" value="1"/>
</dbReference>
<dbReference type="AlphaFoldDB" id="A0A1I3CZV3"/>
<dbReference type="NCBIfam" id="NF004051">
    <property type="entry name" value="PRK05571.1"/>
    <property type="match status" value="1"/>
</dbReference>
<reference evidence="4 5" key="1">
    <citation type="submission" date="2016-10" db="EMBL/GenBank/DDBJ databases">
        <authorList>
            <person name="de Groot N.N."/>
        </authorList>
    </citation>
    <scope>NUCLEOTIDE SEQUENCE [LARGE SCALE GENOMIC DNA]</scope>
    <source>
        <strain evidence="4 5">DSM 27630</strain>
    </source>
</reference>
<comment type="similarity">
    <text evidence="1">Belongs to the LacAB/RpiB family.</text>
</comment>
<dbReference type="PANTHER" id="PTHR30345">
    <property type="entry name" value="RIBOSE-5-PHOSPHATE ISOMERASE B"/>
    <property type="match status" value="1"/>
</dbReference>
<dbReference type="InterPro" id="IPR003500">
    <property type="entry name" value="RpiB_LacA_LacB"/>
</dbReference>
<keyword evidence="2" id="KW-0423">Lactose metabolism</keyword>
<dbReference type="GO" id="GO:0004751">
    <property type="term" value="F:ribose-5-phosphate isomerase activity"/>
    <property type="evidence" value="ECO:0007669"/>
    <property type="project" value="TreeGrafter"/>
</dbReference>
<dbReference type="SUPFAM" id="SSF89623">
    <property type="entry name" value="Ribose/Galactose isomerase RpiB/AlsB"/>
    <property type="match status" value="1"/>
</dbReference>
<evidence type="ECO:0000256" key="2">
    <source>
        <dbReference type="ARBA" id="ARBA00022736"/>
    </source>
</evidence>
<proteinExistence type="inferred from homology"/>
<dbReference type="NCBIfam" id="NF006381">
    <property type="entry name" value="PRK08622.1"/>
    <property type="match status" value="1"/>
</dbReference>
<dbReference type="Proteomes" id="UP000198668">
    <property type="component" value="Unassembled WGS sequence"/>
</dbReference>
<evidence type="ECO:0000256" key="3">
    <source>
        <dbReference type="ARBA" id="ARBA00023235"/>
    </source>
</evidence>
<name>A0A1I3CZV3_9LACT</name>
<keyword evidence="3 4" id="KW-0413">Isomerase</keyword>
<sequence length="173" mass="19229">MKIAIGCDHIVTDIKMAVSDHLKQQGHEVIDVGTYDFTRTHYPIFGKKVAEKVNTKEADLGVTICGTGVGITAAADKNKDVRSALVRDVTSAAYAKRELNANVIGCGGMIVGKNLIYEIVDTFINTKYEPTEENQKLIQKIDGIAANDEDHQSGNHHFFDEEIEKWEEGYYHD</sequence>
<dbReference type="OrthoDB" id="1778624at2"/>
<dbReference type="GO" id="GO:0019316">
    <property type="term" value="P:D-allose catabolic process"/>
    <property type="evidence" value="ECO:0007669"/>
    <property type="project" value="TreeGrafter"/>
</dbReference>
<evidence type="ECO:0000313" key="4">
    <source>
        <dbReference type="EMBL" id="SFH79992.1"/>
    </source>
</evidence>
<dbReference type="EMBL" id="FOQE01000026">
    <property type="protein sequence ID" value="SFH79992.1"/>
    <property type="molecule type" value="Genomic_DNA"/>
</dbReference>
<dbReference type="PIRSF" id="PIRSF005384">
    <property type="entry name" value="RpiB_LacA_B"/>
    <property type="match status" value="1"/>
</dbReference>
<evidence type="ECO:0000256" key="1">
    <source>
        <dbReference type="ARBA" id="ARBA00008754"/>
    </source>
</evidence>
<dbReference type="RefSeq" id="WP_092092904.1">
    <property type="nucleotide sequence ID" value="NZ_FOQE01000026.1"/>
</dbReference>
<dbReference type="GO" id="GO:0009052">
    <property type="term" value="P:pentose-phosphate shunt, non-oxidative branch"/>
    <property type="evidence" value="ECO:0007669"/>
    <property type="project" value="TreeGrafter"/>
</dbReference>
<dbReference type="NCBIfam" id="TIGR00689">
    <property type="entry name" value="rpiB_lacA_lacB"/>
    <property type="match status" value="1"/>
</dbReference>
<keyword evidence="5" id="KW-1185">Reference proteome</keyword>
<evidence type="ECO:0000313" key="5">
    <source>
        <dbReference type="Proteomes" id="UP000198668"/>
    </source>
</evidence>
<gene>
    <name evidence="4" type="ORF">SAMN04489868_1264</name>
</gene>
<dbReference type="InterPro" id="IPR036569">
    <property type="entry name" value="RpiB_LacA_LacB_sf"/>
</dbReference>
<dbReference type="Gene3D" id="3.40.1400.10">
    <property type="entry name" value="Sugar-phosphate isomerase, RpiB/LacA/LacB"/>
    <property type="match status" value="1"/>
</dbReference>
<dbReference type="GO" id="GO:0005988">
    <property type="term" value="P:lactose metabolic process"/>
    <property type="evidence" value="ECO:0007669"/>
    <property type="project" value="UniProtKB-KW"/>
</dbReference>
<protein>
    <submittedName>
        <fullName evidence="4">Galactose-6-phosphate isomerase lacB subunit</fullName>
    </submittedName>
</protein>
<dbReference type="Pfam" id="PF02502">
    <property type="entry name" value="LacAB_rpiB"/>
    <property type="match status" value="1"/>
</dbReference>